<reference evidence="5" key="3">
    <citation type="submission" date="2025-08" db="UniProtKB">
        <authorList>
            <consortium name="RefSeq"/>
        </authorList>
    </citation>
    <scope>IDENTIFICATION</scope>
    <source>
        <strain evidence="5">CBS 342.82</strain>
    </source>
</reference>
<dbReference type="GeneID" id="54364301"/>
<sequence>MPDRSTNSDATYRELIQAFTNFLTVAIHTILYERGIYPQTSFLSARKYEFAVRQNRHPKVCEWINDAVDSAETELLKCTVDRLAVVIFDKQNKPLERFVFDVSRFPIVPISEVDVPMQRMTADKTKLAILPMVDLEEQLRATMGRLSNCGSTLEPLPTGCIFTLAIELRSEASRPVGHPQPWIPTEPNVDQDTEQPRHVTTPIRAVKAGEMVFETWIDQLQPARTLSSQGTSSTGYDVK</sequence>
<evidence type="ECO:0000313" key="5">
    <source>
        <dbReference type="RefSeq" id="XP_033458469.1"/>
    </source>
</evidence>
<dbReference type="InterPro" id="IPR003511">
    <property type="entry name" value="HORMA_dom"/>
</dbReference>
<dbReference type="InterPro" id="IPR045091">
    <property type="entry name" value="Mad2-like"/>
</dbReference>
<evidence type="ECO:0000313" key="4">
    <source>
        <dbReference type="Proteomes" id="UP000504637"/>
    </source>
</evidence>
<feature type="domain" description="HORMA" evidence="3">
    <location>
        <begin position="13"/>
        <end position="217"/>
    </location>
</feature>
<evidence type="ECO:0000256" key="2">
    <source>
        <dbReference type="SAM" id="MobiDB-lite"/>
    </source>
</evidence>
<evidence type="ECO:0000259" key="3">
    <source>
        <dbReference type="PROSITE" id="PS50815"/>
    </source>
</evidence>
<reference evidence="5" key="2">
    <citation type="submission" date="2020-04" db="EMBL/GenBank/DDBJ databases">
        <authorList>
            <consortium name="NCBI Genome Project"/>
        </authorList>
    </citation>
    <scope>NUCLEOTIDE SEQUENCE</scope>
    <source>
        <strain evidence="5">CBS 342.82</strain>
    </source>
</reference>
<keyword evidence="4" id="KW-1185">Reference proteome</keyword>
<dbReference type="OrthoDB" id="21254at2759"/>
<dbReference type="RefSeq" id="XP_033458469.1">
    <property type="nucleotide sequence ID" value="XM_033606501.1"/>
</dbReference>
<proteinExistence type="inferred from homology"/>
<dbReference type="InterPro" id="IPR036570">
    <property type="entry name" value="HORMA_dom_sf"/>
</dbReference>
<dbReference type="PANTHER" id="PTHR11842">
    <property type="entry name" value="MITOTIC SPINDLE ASSEMBLY CHECKPOINT PROTEIN MAD2"/>
    <property type="match status" value="1"/>
</dbReference>
<dbReference type="SUPFAM" id="SSF56019">
    <property type="entry name" value="The spindle assembly checkpoint protein mad2"/>
    <property type="match status" value="1"/>
</dbReference>
<dbReference type="GO" id="GO:0016035">
    <property type="term" value="C:zeta DNA polymerase complex"/>
    <property type="evidence" value="ECO:0007669"/>
    <property type="project" value="TreeGrafter"/>
</dbReference>
<reference evidence="5" key="1">
    <citation type="submission" date="2020-01" db="EMBL/GenBank/DDBJ databases">
        <authorList>
            <consortium name="DOE Joint Genome Institute"/>
            <person name="Haridas S."/>
            <person name="Albert R."/>
            <person name="Binder M."/>
            <person name="Bloem J."/>
            <person name="Labutti K."/>
            <person name="Salamov A."/>
            <person name="Andreopoulos B."/>
            <person name="Baker S.E."/>
            <person name="Barry K."/>
            <person name="Bills G."/>
            <person name="Bluhm B.H."/>
            <person name="Cannon C."/>
            <person name="Castanera R."/>
            <person name="Culley D.E."/>
            <person name="Daum C."/>
            <person name="Ezra D."/>
            <person name="Gonzalez J.B."/>
            <person name="Henrissat B."/>
            <person name="Kuo A."/>
            <person name="Liang C."/>
            <person name="Lipzen A."/>
            <person name="Lutzoni F."/>
            <person name="Magnuson J."/>
            <person name="Mondo S."/>
            <person name="Nolan M."/>
            <person name="Ohm R."/>
            <person name="Pangilinan J."/>
            <person name="Park H.-J."/>
            <person name="Ramirez L."/>
            <person name="Alfaro M."/>
            <person name="Sun H."/>
            <person name="Tritt A."/>
            <person name="Yoshinaga Y."/>
            <person name="Zwiers L.-H."/>
            <person name="Turgeon B.G."/>
            <person name="Goodwin S.B."/>
            <person name="Spatafora J.W."/>
            <person name="Crous P.W."/>
            <person name="Grigoriev I.V."/>
        </authorList>
    </citation>
    <scope>NUCLEOTIDE SEQUENCE</scope>
    <source>
        <strain evidence="5">CBS 342.82</strain>
    </source>
</reference>
<organism evidence="5">
    <name type="scientific">Dissoconium aciculare CBS 342.82</name>
    <dbReference type="NCBI Taxonomy" id="1314786"/>
    <lineage>
        <taxon>Eukaryota</taxon>
        <taxon>Fungi</taxon>
        <taxon>Dikarya</taxon>
        <taxon>Ascomycota</taxon>
        <taxon>Pezizomycotina</taxon>
        <taxon>Dothideomycetes</taxon>
        <taxon>Dothideomycetidae</taxon>
        <taxon>Mycosphaerellales</taxon>
        <taxon>Dissoconiaceae</taxon>
        <taxon>Dissoconium</taxon>
    </lineage>
</organism>
<keyword evidence="5" id="KW-0238">DNA-binding</keyword>
<protein>
    <submittedName>
        <fullName evidence="5">DNA-binding protein</fullName>
    </submittedName>
</protein>
<comment type="similarity">
    <text evidence="1">Belongs to the MAD2 family.</text>
</comment>
<dbReference type="GO" id="GO:0003677">
    <property type="term" value="F:DNA binding"/>
    <property type="evidence" value="ECO:0007669"/>
    <property type="project" value="UniProtKB-KW"/>
</dbReference>
<dbReference type="Pfam" id="PF02301">
    <property type="entry name" value="HORMA"/>
    <property type="match status" value="1"/>
</dbReference>
<dbReference type="AlphaFoldDB" id="A0A6J3M0J5"/>
<dbReference type="PROSITE" id="PS50815">
    <property type="entry name" value="HORMA"/>
    <property type="match status" value="1"/>
</dbReference>
<dbReference type="Proteomes" id="UP000504637">
    <property type="component" value="Unplaced"/>
</dbReference>
<dbReference type="Gene3D" id="3.30.900.10">
    <property type="entry name" value="HORMA domain"/>
    <property type="match status" value="1"/>
</dbReference>
<feature type="region of interest" description="Disordered" evidence="2">
    <location>
        <begin position="175"/>
        <end position="197"/>
    </location>
</feature>
<dbReference type="PANTHER" id="PTHR11842:SF10">
    <property type="entry name" value="MITOTIC SPINDLE ASSEMBLY CHECKPOINT PROTEIN MAD2B"/>
    <property type="match status" value="1"/>
</dbReference>
<gene>
    <name evidence="5" type="ORF">K489DRAFT_389396</name>
</gene>
<evidence type="ECO:0000256" key="1">
    <source>
        <dbReference type="ARBA" id="ARBA00010348"/>
    </source>
</evidence>
<name>A0A6J3M0J5_9PEZI</name>
<accession>A0A6J3M0J5</accession>